<dbReference type="PANTHER" id="PTHR47165">
    <property type="entry name" value="OS03G0429900 PROTEIN"/>
    <property type="match status" value="1"/>
</dbReference>
<evidence type="ECO:0000313" key="3">
    <source>
        <dbReference type="Proteomes" id="UP001054889"/>
    </source>
</evidence>
<keyword evidence="1" id="KW-0812">Transmembrane</keyword>
<reference evidence="2" key="1">
    <citation type="journal article" date="2018" name="DNA Res.">
        <title>Multiple hybrid de novo genome assembly of finger millet, an orphan allotetraploid crop.</title>
        <authorList>
            <person name="Hatakeyama M."/>
            <person name="Aluri S."/>
            <person name="Balachadran M.T."/>
            <person name="Sivarajan S.R."/>
            <person name="Patrignani A."/>
            <person name="Gruter S."/>
            <person name="Poveda L."/>
            <person name="Shimizu-Inatsugi R."/>
            <person name="Baeten J."/>
            <person name="Francoijs K.J."/>
            <person name="Nataraja K.N."/>
            <person name="Reddy Y.A.N."/>
            <person name="Phadnis S."/>
            <person name="Ravikumar R.L."/>
            <person name="Schlapbach R."/>
            <person name="Sreeman S.M."/>
            <person name="Shimizu K.K."/>
        </authorList>
    </citation>
    <scope>NUCLEOTIDE SEQUENCE</scope>
</reference>
<name>A0AAV5BFD0_ELECO</name>
<sequence>MYAEVGHATVAQQGPLLAEGKVYTLKRNYEMKLYLWGRRASEFDADEVYNLGQQELVVAIFVGLLVKTFRGDNSLSGNSAARCLEHDFQPIAAPPVSNHPALVNDPLPEPELRSLGEIGLISPYDFPADDLTPPPLETPANVAELRKDPTRLADIVTTTEKRAKRRLLMDSPTSDEVLDNDNIVSITDQLEQSEDDADISVDASNPLSTRRARKAQATKRVKKSLTSKALVVRICSFGVHIFCCLIALYQVITLFSVVCCCLYMCFILCACSSDYLRRPQQAPAIGNDKARYEVDVDEQLGDGFFICSLTIGLPPYTLAPERSTKAFLGVSTTSREDAIQKACESALAHLEDNNLIVIKDFNYRNKDKFLRATTFADLLQQKAMSLQKGFAELTVLHQDLLAQIYDICAELLEYLSVRVESGMRSSSVLKTDTIIYVGLTPAETQSQRTGVVLVSVYDRLKLSALSQSV</sequence>
<gene>
    <name evidence="2" type="primary">ga00030</name>
    <name evidence="2" type="ORF">PR202_ga00030</name>
</gene>
<dbReference type="EMBL" id="BQKI01000001">
    <property type="protein sequence ID" value="GJM84368.1"/>
    <property type="molecule type" value="Genomic_DNA"/>
</dbReference>
<evidence type="ECO:0000256" key="1">
    <source>
        <dbReference type="SAM" id="Phobius"/>
    </source>
</evidence>
<reference evidence="2" key="2">
    <citation type="submission" date="2021-12" db="EMBL/GenBank/DDBJ databases">
        <title>Resequencing data analysis of finger millet.</title>
        <authorList>
            <person name="Hatakeyama M."/>
            <person name="Aluri S."/>
            <person name="Balachadran M.T."/>
            <person name="Sivarajan S.R."/>
            <person name="Poveda L."/>
            <person name="Shimizu-Inatsugi R."/>
            <person name="Schlapbach R."/>
            <person name="Sreeman S.M."/>
            <person name="Shimizu K.K."/>
        </authorList>
    </citation>
    <scope>NUCLEOTIDE SEQUENCE</scope>
</reference>
<keyword evidence="1" id="KW-1133">Transmembrane helix</keyword>
<keyword evidence="3" id="KW-1185">Reference proteome</keyword>
<protein>
    <submittedName>
        <fullName evidence="2">Uncharacterized protein</fullName>
    </submittedName>
</protein>
<keyword evidence="1" id="KW-0472">Membrane</keyword>
<organism evidence="2 3">
    <name type="scientific">Eleusine coracana subsp. coracana</name>
    <dbReference type="NCBI Taxonomy" id="191504"/>
    <lineage>
        <taxon>Eukaryota</taxon>
        <taxon>Viridiplantae</taxon>
        <taxon>Streptophyta</taxon>
        <taxon>Embryophyta</taxon>
        <taxon>Tracheophyta</taxon>
        <taxon>Spermatophyta</taxon>
        <taxon>Magnoliopsida</taxon>
        <taxon>Liliopsida</taxon>
        <taxon>Poales</taxon>
        <taxon>Poaceae</taxon>
        <taxon>PACMAD clade</taxon>
        <taxon>Chloridoideae</taxon>
        <taxon>Cynodonteae</taxon>
        <taxon>Eleusininae</taxon>
        <taxon>Eleusine</taxon>
    </lineage>
</organism>
<dbReference type="Proteomes" id="UP001054889">
    <property type="component" value="Unassembled WGS sequence"/>
</dbReference>
<evidence type="ECO:0000313" key="2">
    <source>
        <dbReference type="EMBL" id="GJM84368.1"/>
    </source>
</evidence>
<dbReference type="AlphaFoldDB" id="A0AAV5BFD0"/>
<proteinExistence type="predicted"/>
<feature type="transmembrane region" description="Helical" evidence="1">
    <location>
        <begin position="255"/>
        <end position="276"/>
    </location>
</feature>
<accession>A0AAV5BFD0</accession>
<dbReference type="PANTHER" id="PTHR47165:SF4">
    <property type="entry name" value="OS03G0429900 PROTEIN"/>
    <property type="match status" value="1"/>
</dbReference>
<comment type="caution">
    <text evidence="2">The sequence shown here is derived from an EMBL/GenBank/DDBJ whole genome shotgun (WGS) entry which is preliminary data.</text>
</comment>